<dbReference type="PROSITE" id="PS50893">
    <property type="entry name" value="ABC_TRANSPORTER_2"/>
    <property type="match status" value="1"/>
</dbReference>
<evidence type="ECO:0000259" key="4">
    <source>
        <dbReference type="PROSITE" id="PS50893"/>
    </source>
</evidence>
<dbReference type="InterPro" id="IPR051782">
    <property type="entry name" value="ABC_Transporter_VariousFunc"/>
</dbReference>
<dbReference type="Pfam" id="PF00005">
    <property type="entry name" value="ABC_tran"/>
    <property type="match status" value="1"/>
</dbReference>
<dbReference type="PANTHER" id="PTHR42939:SF1">
    <property type="entry name" value="ABC TRANSPORTER ATP-BINDING PROTEIN ALBC-RELATED"/>
    <property type="match status" value="1"/>
</dbReference>
<organism evidence="5 6">
    <name type="scientific">Paracholeplasma vituli</name>
    <dbReference type="NCBI Taxonomy" id="69473"/>
    <lineage>
        <taxon>Bacteria</taxon>
        <taxon>Bacillati</taxon>
        <taxon>Mycoplasmatota</taxon>
        <taxon>Mollicutes</taxon>
        <taxon>Acholeplasmatales</taxon>
        <taxon>Acholeplasmataceae</taxon>
        <taxon>Paracholeplasma</taxon>
    </lineage>
</organism>
<accession>A0ABT2PZS4</accession>
<dbReference type="InterPro" id="IPR003439">
    <property type="entry name" value="ABC_transporter-like_ATP-bd"/>
</dbReference>
<dbReference type="InterPro" id="IPR003593">
    <property type="entry name" value="AAA+_ATPase"/>
</dbReference>
<dbReference type="CDD" id="cd03230">
    <property type="entry name" value="ABC_DR_subfamily_A"/>
    <property type="match status" value="1"/>
</dbReference>
<evidence type="ECO:0000256" key="1">
    <source>
        <dbReference type="ARBA" id="ARBA00022448"/>
    </source>
</evidence>
<feature type="domain" description="ABC transporter" evidence="4">
    <location>
        <begin position="5"/>
        <end position="227"/>
    </location>
</feature>
<dbReference type="PANTHER" id="PTHR42939">
    <property type="entry name" value="ABC TRANSPORTER ATP-BINDING PROTEIN ALBC-RELATED"/>
    <property type="match status" value="1"/>
</dbReference>
<keyword evidence="1" id="KW-0813">Transport</keyword>
<reference evidence="6" key="1">
    <citation type="submission" date="2023-07" db="EMBL/GenBank/DDBJ databases">
        <title>Novel Mycoplasma species identified in domestic and wild animals.</title>
        <authorList>
            <person name="Volokhov D.V."/>
            <person name="Furtak V.A."/>
            <person name="Zagorodnyaya T.A."/>
        </authorList>
    </citation>
    <scope>NUCLEOTIDE SEQUENCE [LARGE SCALE GENOMIC DNA]</scope>
    <source>
        <strain evidence="6">92-19</strain>
    </source>
</reference>
<dbReference type="Proteomes" id="UP001209076">
    <property type="component" value="Unassembled WGS sequence"/>
</dbReference>
<sequence>MDSIVSIQNLKKSYGRTEALVDVNLELPKGKIIGLLGPNGSGKTTLIKILTGLLQQFEGEVKIDGMPISKDTKRVVSYLPDQLYYDSWMKIMDLKRYFMDMYNDFDEARFDELIQQFQIPKRDLIRKLSKGNQEKLQLAFVLSRNAKLYIFDEPIGGVDPALREIILETIMNYRNTDATILLSTHQIYDVEQLFDEVVFLKQGHVMLHQNLDELIAEKNKSLLEIFKEVFKYAR</sequence>
<gene>
    <name evidence="5" type="ORF">N7603_06185</name>
</gene>
<dbReference type="SUPFAM" id="SSF52540">
    <property type="entry name" value="P-loop containing nucleoside triphosphate hydrolases"/>
    <property type="match status" value="1"/>
</dbReference>
<dbReference type="InterPro" id="IPR027417">
    <property type="entry name" value="P-loop_NTPase"/>
</dbReference>
<keyword evidence="3 5" id="KW-0067">ATP-binding</keyword>
<protein>
    <submittedName>
        <fullName evidence="5">ABC transporter ATP-binding protein</fullName>
    </submittedName>
</protein>
<evidence type="ECO:0000313" key="5">
    <source>
        <dbReference type="EMBL" id="MCU0105242.1"/>
    </source>
</evidence>
<evidence type="ECO:0000256" key="3">
    <source>
        <dbReference type="ARBA" id="ARBA00022840"/>
    </source>
</evidence>
<dbReference type="SMART" id="SM00382">
    <property type="entry name" value="AAA"/>
    <property type="match status" value="1"/>
</dbReference>
<dbReference type="GO" id="GO:0005524">
    <property type="term" value="F:ATP binding"/>
    <property type="evidence" value="ECO:0007669"/>
    <property type="project" value="UniProtKB-KW"/>
</dbReference>
<evidence type="ECO:0000256" key="2">
    <source>
        <dbReference type="ARBA" id="ARBA00022741"/>
    </source>
</evidence>
<comment type="caution">
    <text evidence="5">The sequence shown here is derived from an EMBL/GenBank/DDBJ whole genome shotgun (WGS) entry which is preliminary data.</text>
</comment>
<dbReference type="Gene3D" id="3.40.50.300">
    <property type="entry name" value="P-loop containing nucleotide triphosphate hydrolases"/>
    <property type="match status" value="1"/>
</dbReference>
<dbReference type="RefSeq" id="WP_262096528.1">
    <property type="nucleotide sequence ID" value="NZ_JAOEGN010000011.1"/>
</dbReference>
<keyword evidence="6" id="KW-1185">Reference proteome</keyword>
<dbReference type="EMBL" id="JAOEGN010000011">
    <property type="protein sequence ID" value="MCU0105242.1"/>
    <property type="molecule type" value="Genomic_DNA"/>
</dbReference>
<name>A0ABT2PZS4_9MOLU</name>
<proteinExistence type="predicted"/>
<evidence type="ECO:0000313" key="6">
    <source>
        <dbReference type="Proteomes" id="UP001209076"/>
    </source>
</evidence>
<keyword evidence="2" id="KW-0547">Nucleotide-binding</keyword>